<accession>A0A7C5L9M4</accession>
<dbReference type="Pfam" id="PF01978">
    <property type="entry name" value="TrmB"/>
    <property type="match status" value="1"/>
</dbReference>
<comment type="caution">
    <text evidence="2">The sequence shown here is derived from an EMBL/GenBank/DDBJ whole genome shotgun (WGS) entry which is preliminary data.</text>
</comment>
<sequence>MMKREVEEAVDILHTVFGLNTYQAKAYVAVLSGCRSAKDVSSKTGIPLTRVYDTLKRLSELGLVVKTAKGFKPLESRYALTNLLEKQRSKIEMEFREKSRKLEKFLRMAELFSEAEEAETDTAVLKGLEPVLVKTMEVCSRGSTLVFAVRKAVRLKQEFKKALQNISSKNVMFLVHPSVTIDDQDREFLSMLGAKVVETQALLLDMLVSDVGEALIGLPLDEEPVAVWVKHKGFAGSLLEALTEMLKSQDGGETDDG</sequence>
<dbReference type="SUPFAM" id="SSF46785">
    <property type="entry name" value="Winged helix' DNA-binding domain"/>
    <property type="match status" value="1"/>
</dbReference>
<feature type="domain" description="Transcription regulator TrmB N-terminal" evidence="1">
    <location>
        <begin position="14"/>
        <end position="69"/>
    </location>
</feature>
<protein>
    <recommendedName>
        <fullName evidence="1">Transcription regulator TrmB N-terminal domain-containing protein</fullName>
    </recommendedName>
</protein>
<dbReference type="InterPro" id="IPR036390">
    <property type="entry name" value="WH_DNA-bd_sf"/>
</dbReference>
<proteinExistence type="predicted"/>
<dbReference type="Gene3D" id="1.10.10.10">
    <property type="entry name" value="Winged helix-like DNA-binding domain superfamily/Winged helix DNA-binding domain"/>
    <property type="match status" value="1"/>
</dbReference>
<dbReference type="InterPro" id="IPR002831">
    <property type="entry name" value="Tscrpt_reg_TrmB_N"/>
</dbReference>
<evidence type="ECO:0000313" key="2">
    <source>
        <dbReference type="EMBL" id="HHK67644.1"/>
    </source>
</evidence>
<organism evidence="2">
    <name type="scientific">Caldiarchaeum subterraneum</name>
    <dbReference type="NCBI Taxonomy" id="311458"/>
    <lineage>
        <taxon>Archaea</taxon>
        <taxon>Nitrososphaerota</taxon>
        <taxon>Candidatus Caldarchaeales</taxon>
        <taxon>Candidatus Caldarchaeaceae</taxon>
        <taxon>Candidatus Caldarchaeum</taxon>
    </lineage>
</organism>
<name>A0A7C5L9M4_CALS0</name>
<dbReference type="PANTHER" id="PTHR34293:SF1">
    <property type="entry name" value="HTH-TYPE TRANSCRIPTIONAL REGULATOR TRMBL2"/>
    <property type="match status" value="1"/>
</dbReference>
<dbReference type="InterPro" id="IPR051797">
    <property type="entry name" value="TrmB-like"/>
</dbReference>
<dbReference type="EMBL" id="DRWN01000009">
    <property type="protein sequence ID" value="HHK67644.1"/>
    <property type="molecule type" value="Genomic_DNA"/>
</dbReference>
<dbReference type="PANTHER" id="PTHR34293">
    <property type="entry name" value="HTH-TYPE TRANSCRIPTIONAL REGULATOR TRMBL2"/>
    <property type="match status" value="1"/>
</dbReference>
<dbReference type="InterPro" id="IPR036388">
    <property type="entry name" value="WH-like_DNA-bd_sf"/>
</dbReference>
<evidence type="ECO:0000259" key="1">
    <source>
        <dbReference type="Pfam" id="PF01978"/>
    </source>
</evidence>
<gene>
    <name evidence="2" type="ORF">ENM11_00610</name>
</gene>
<dbReference type="AlphaFoldDB" id="A0A7C5L9M4"/>
<reference evidence="2" key="1">
    <citation type="journal article" date="2020" name="mSystems">
        <title>Genome- and Community-Level Interaction Insights into Carbon Utilization and Element Cycling Functions of Hydrothermarchaeota in Hydrothermal Sediment.</title>
        <authorList>
            <person name="Zhou Z."/>
            <person name="Liu Y."/>
            <person name="Xu W."/>
            <person name="Pan J."/>
            <person name="Luo Z.H."/>
            <person name="Li M."/>
        </authorList>
    </citation>
    <scope>NUCLEOTIDE SEQUENCE [LARGE SCALE GENOMIC DNA]</scope>
    <source>
        <strain evidence="2">SpSt-1056</strain>
    </source>
</reference>